<dbReference type="PANTHER" id="PTHR12044">
    <property type="entry name" value="BCL2 INTERACTING MEDIATOR OF CELL DEATH"/>
    <property type="match status" value="1"/>
</dbReference>
<reference evidence="1 2" key="1">
    <citation type="submission" date="2021-06" db="EMBL/GenBank/DDBJ databases">
        <authorList>
            <person name="Palmer J.M."/>
        </authorList>
    </citation>
    <scope>NUCLEOTIDE SEQUENCE [LARGE SCALE GENOMIC DNA]</scope>
    <source>
        <strain evidence="2">if_2019</strain>
        <tissue evidence="1">Muscle</tissue>
    </source>
</reference>
<comment type="caution">
    <text evidence="1">The sequence shown here is derived from an EMBL/GenBank/DDBJ whole genome shotgun (WGS) entry which is preliminary data.</text>
</comment>
<gene>
    <name evidence="1" type="ORF">ILYODFUR_013242</name>
</gene>
<dbReference type="Proteomes" id="UP001482620">
    <property type="component" value="Unassembled WGS sequence"/>
</dbReference>
<evidence type="ECO:0000313" key="2">
    <source>
        <dbReference type="Proteomes" id="UP001482620"/>
    </source>
</evidence>
<proteinExistence type="predicted"/>
<evidence type="ECO:0000313" key="1">
    <source>
        <dbReference type="EMBL" id="MEQ2247845.1"/>
    </source>
</evidence>
<accession>A0ABV0URL8</accession>
<dbReference type="EMBL" id="JAHRIQ010082164">
    <property type="protein sequence ID" value="MEQ2247845.1"/>
    <property type="molecule type" value="Genomic_DNA"/>
</dbReference>
<protein>
    <submittedName>
        <fullName evidence="1">Uncharacterized protein</fullName>
    </submittedName>
</protein>
<organism evidence="1 2">
    <name type="scientific">Ilyodon furcidens</name>
    <name type="common">goldbreast splitfin</name>
    <dbReference type="NCBI Taxonomy" id="33524"/>
    <lineage>
        <taxon>Eukaryota</taxon>
        <taxon>Metazoa</taxon>
        <taxon>Chordata</taxon>
        <taxon>Craniata</taxon>
        <taxon>Vertebrata</taxon>
        <taxon>Euteleostomi</taxon>
        <taxon>Actinopterygii</taxon>
        <taxon>Neopterygii</taxon>
        <taxon>Teleostei</taxon>
        <taxon>Neoteleostei</taxon>
        <taxon>Acanthomorphata</taxon>
        <taxon>Ovalentaria</taxon>
        <taxon>Atherinomorphae</taxon>
        <taxon>Cyprinodontiformes</taxon>
        <taxon>Goodeidae</taxon>
        <taxon>Ilyodon</taxon>
    </lineage>
</organism>
<sequence length="135" mass="14879">MFQGNKRRSGSSSQTFRSKGFLLQALICFQAACRLAEECASEPALMKNPFTAPYKHSDAQDSLESVCQCLLRCCDSVWIPTVLRTCDGPPSAQILESLYSILCSQFVLLPSSMPQFANKLGELYNTVGNNESHTC</sequence>
<name>A0ABV0URL8_9TELE</name>
<dbReference type="PANTHER" id="PTHR12044:SF14">
    <property type="entry name" value="MEIOTIC DOUBLE-STRANDED BREAK FORMATION PROTEIN 1"/>
    <property type="match status" value="1"/>
</dbReference>
<keyword evidence="2" id="KW-1185">Reference proteome</keyword>
<dbReference type="InterPro" id="IPR052133">
    <property type="entry name" value="Immune_Signaling-Apoptosis_Reg"/>
</dbReference>